<accession>X1HRF3</accession>
<sequence length="135" mass="15900">MKEEEKENLFITFQQTIESIIIDKQKNPKNEKLLNNFNAKINLGLQIDEDYYFWVNLLAKEGNYSLNRGRLEEYDLELMMTPEDMLFFSNGENSTLNMMMKKNSFGYRKLRFSKGSNGKRNLGILLKISKILVLD</sequence>
<gene>
    <name evidence="1" type="ORF">S03H2_35263</name>
</gene>
<evidence type="ECO:0000313" key="1">
    <source>
        <dbReference type="EMBL" id="GAH47868.1"/>
    </source>
</evidence>
<reference evidence="1" key="1">
    <citation type="journal article" date="2014" name="Front. Microbiol.">
        <title>High frequency of phylogenetically diverse reductive dehalogenase-homologous genes in deep subseafloor sedimentary metagenomes.</title>
        <authorList>
            <person name="Kawai M."/>
            <person name="Futagami T."/>
            <person name="Toyoda A."/>
            <person name="Takaki Y."/>
            <person name="Nishi S."/>
            <person name="Hori S."/>
            <person name="Arai W."/>
            <person name="Tsubouchi T."/>
            <person name="Morono Y."/>
            <person name="Uchiyama I."/>
            <person name="Ito T."/>
            <person name="Fujiyama A."/>
            <person name="Inagaki F."/>
            <person name="Takami H."/>
        </authorList>
    </citation>
    <scope>NUCLEOTIDE SEQUENCE</scope>
    <source>
        <strain evidence="1">Expedition CK06-06</strain>
    </source>
</reference>
<evidence type="ECO:0008006" key="2">
    <source>
        <dbReference type="Google" id="ProtNLM"/>
    </source>
</evidence>
<organism evidence="1">
    <name type="scientific">marine sediment metagenome</name>
    <dbReference type="NCBI Taxonomy" id="412755"/>
    <lineage>
        <taxon>unclassified sequences</taxon>
        <taxon>metagenomes</taxon>
        <taxon>ecological metagenomes</taxon>
    </lineage>
</organism>
<protein>
    <recommendedName>
        <fullName evidence="2">SCP2 domain-containing protein</fullName>
    </recommendedName>
</protein>
<name>X1HRF3_9ZZZZ</name>
<proteinExistence type="predicted"/>
<comment type="caution">
    <text evidence="1">The sequence shown here is derived from an EMBL/GenBank/DDBJ whole genome shotgun (WGS) entry which is preliminary data.</text>
</comment>
<dbReference type="EMBL" id="BARU01021552">
    <property type="protein sequence ID" value="GAH47868.1"/>
    <property type="molecule type" value="Genomic_DNA"/>
</dbReference>
<dbReference type="AlphaFoldDB" id="X1HRF3"/>